<dbReference type="InterPro" id="IPR043129">
    <property type="entry name" value="ATPase_NBD"/>
</dbReference>
<proteinExistence type="inferred from homology"/>
<dbReference type="EMBL" id="JAMDLW010000032">
    <property type="protein sequence ID" value="MCY9522263.1"/>
    <property type="molecule type" value="Genomic_DNA"/>
</dbReference>
<evidence type="ECO:0000313" key="2">
    <source>
        <dbReference type="EMBL" id="MCY9522263.1"/>
    </source>
</evidence>
<dbReference type="Gene3D" id="3.30.420.40">
    <property type="match status" value="2"/>
</dbReference>
<dbReference type="Proteomes" id="UP001207626">
    <property type="component" value="Unassembled WGS sequence"/>
</dbReference>
<dbReference type="PANTHER" id="PTHR18964">
    <property type="entry name" value="ROK (REPRESSOR, ORF, KINASE) FAMILY"/>
    <property type="match status" value="1"/>
</dbReference>
<reference evidence="2 3" key="1">
    <citation type="submission" date="2022-05" db="EMBL/GenBank/DDBJ databases">
        <title>Genome Sequencing of Bee-Associated Microbes.</title>
        <authorList>
            <person name="Dunlap C."/>
        </authorList>
    </citation>
    <scope>NUCLEOTIDE SEQUENCE [LARGE SCALE GENOMIC DNA]</scope>
    <source>
        <strain evidence="2 3">NRRL NRS-1438</strain>
    </source>
</reference>
<dbReference type="PANTHER" id="PTHR18964:SF149">
    <property type="entry name" value="BIFUNCTIONAL UDP-N-ACETYLGLUCOSAMINE 2-EPIMERASE_N-ACETYLMANNOSAMINE KINASE"/>
    <property type="match status" value="1"/>
</dbReference>
<sequence length="302" mass="32826">MASGIIALDVGGTSIKAALVIGGQLNEQSVKVYPSRAKESMDVIVTHLLDIIKHQALTMQHPHSIVGVALAFPGPFDYVRGISLMKGIDKYDAIYGVNLREELRQKIEADSELSSRFYADLRIVFENDVRAFALGQLLSGQAAAYDRSLCLTIGTGLGSAFLDHGAIVTDHEAVPDGGWIFNQPFREGIVDDYISKRGILRIASELGYQLEGMDVKELANRSRQGDRAAGEVFERFGSVFAAAMNPYNEAFRPEALILGGQIAKSFDLSMDGFRRTASRQVEIVIVGNTSHSTFLGAASLLK</sequence>
<comment type="caution">
    <text evidence="2">The sequence shown here is derived from an EMBL/GenBank/DDBJ whole genome shotgun (WGS) entry which is preliminary data.</text>
</comment>
<evidence type="ECO:0000256" key="1">
    <source>
        <dbReference type="ARBA" id="ARBA00006479"/>
    </source>
</evidence>
<gene>
    <name evidence="2" type="ORF">M5X09_21835</name>
</gene>
<accession>A0ABT4DY43</accession>
<protein>
    <submittedName>
        <fullName evidence="2">ROK family protein</fullName>
    </submittedName>
</protein>
<dbReference type="RefSeq" id="WP_087434522.1">
    <property type="nucleotide sequence ID" value="NZ_JAMDLV010000070.1"/>
</dbReference>
<organism evidence="2 3">
    <name type="scientific">Paenibacillus apiarius</name>
    <dbReference type="NCBI Taxonomy" id="46240"/>
    <lineage>
        <taxon>Bacteria</taxon>
        <taxon>Bacillati</taxon>
        <taxon>Bacillota</taxon>
        <taxon>Bacilli</taxon>
        <taxon>Bacillales</taxon>
        <taxon>Paenibacillaceae</taxon>
        <taxon>Paenibacillus</taxon>
    </lineage>
</organism>
<dbReference type="SUPFAM" id="SSF53067">
    <property type="entry name" value="Actin-like ATPase domain"/>
    <property type="match status" value="1"/>
</dbReference>
<dbReference type="InterPro" id="IPR000600">
    <property type="entry name" value="ROK"/>
</dbReference>
<evidence type="ECO:0000313" key="3">
    <source>
        <dbReference type="Proteomes" id="UP001207626"/>
    </source>
</evidence>
<dbReference type="Pfam" id="PF00480">
    <property type="entry name" value="ROK"/>
    <property type="match status" value="1"/>
</dbReference>
<dbReference type="CDD" id="cd23763">
    <property type="entry name" value="ASKHA_ATPase_ROK"/>
    <property type="match status" value="1"/>
</dbReference>
<name>A0ABT4DY43_9BACL</name>
<comment type="similarity">
    <text evidence="1">Belongs to the ROK (NagC/XylR) family.</text>
</comment>
<keyword evidence="3" id="KW-1185">Reference proteome</keyword>